<proteinExistence type="predicted"/>
<gene>
    <name evidence="1" type="ORF">DRJ00_06405</name>
</gene>
<dbReference type="GO" id="GO:0005829">
    <property type="term" value="C:cytosol"/>
    <property type="evidence" value="ECO:0007669"/>
    <property type="project" value="TreeGrafter"/>
</dbReference>
<accession>A0A497E5J0</accession>
<organism evidence="1 2">
    <name type="scientific">Aerophobetes bacterium</name>
    <dbReference type="NCBI Taxonomy" id="2030807"/>
    <lineage>
        <taxon>Bacteria</taxon>
        <taxon>Candidatus Aerophobota</taxon>
    </lineage>
</organism>
<dbReference type="GO" id="GO:0016779">
    <property type="term" value="F:nucleotidyltransferase activity"/>
    <property type="evidence" value="ECO:0007669"/>
    <property type="project" value="UniProtKB-KW"/>
</dbReference>
<dbReference type="EMBL" id="QMPZ01000100">
    <property type="protein sequence ID" value="RLE08393.1"/>
    <property type="molecule type" value="Genomic_DNA"/>
</dbReference>
<keyword evidence="1" id="KW-0548">Nucleotidyltransferase</keyword>
<dbReference type="AlphaFoldDB" id="A0A497E5J0"/>
<sequence>VGLCSSRGWAHFRGSEDDVLDRYYQAAKRHHADIVVRITSDCPLIDPEIIDLVVQELLKDGSLDYVSNTLPPRTFPRGIDVEAMTFKTLERAWQEDKNSAWREHVTPYIRRAPEKFKLKAVTNEKDLSHMRWTVDTREDLEFVRRIYNHFEHDHFSWREVLDLLEEHPEWLEINKSVKQKEVP</sequence>
<dbReference type="InterPro" id="IPR029044">
    <property type="entry name" value="Nucleotide-diphossugar_trans"/>
</dbReference>
<feature type="non-terminal residue" evidence="1">
    <location>
        <position position="1"/>
    </location>
</feature>
<dbReference type="Gene3D" id="3.90.550.10">
    <property type="entry name" value="Spore Coat Polysaccharide Biosynthesis Protein SpsA, Chain A"/>
    <property type="match status" value="1"/>
</dbReference>
<comment type="caution">
    <text evidence="1">The sequence shown here is derived from an EMBL/GenBank/DDBJ whole genome shotgun (WGS) entry which is preliminary data.</text>
</comment>
<evidence type="ECO:0000313" key="1">
    <source>
        <dbReference type="EMBL" id="RLE08393.1"/>
    </source>
</evidence>
<keyword evidence="1" id="KW-0808">Transferase</keyword>
<dbReference type="CDD" id="cd02518">
    <property type="entry name" value="GT2_SpsF"/>
    <property type="match status" value="1"/>
</dbReference>
<dbReference type="PANTHER" id="PTHR42866">
    <property type="entry name" value="3-DEOXY-MANNO-OCTULOSONATE CYTIDYLYLTRANSFERASE"/>
    <property type="match status" value="1"/>
</dbReference>
<dbReference type="SUPFAM" id="SSF53448">
    <property type="entry name" value="Nucleotide-diphospho-sugar transferases"/>
    <property type="match status" value="1"/>
</dbReference>
<name>A0A497E5J0_UNCAE</name>
<dbReference type="PANTHER" id="PTHR42866:SF1">
    <property type="entry name" value="SPORE COAT POLYSACCHARIDE BIOSYNTHESIS PROTEIN SPSF"/>
    <property type="match status" value="1"/>
</dbReference>
<protein>
    <submittedName>
        <fullName evidence="1">Acylneuraminate cytidylyltransferase</fullName>
    </submittedName>
</protein>
<dbReference type="InterPro" id="IPR003329">
    <property type="entry name" value="Cytidylyl_trans"/>
</dbReference>
<dbReference type="Pfam" id="PF02348">
    <property type="entry name" value="CTP_transf_3"/>
    <property type="match status" value="1"/>
</dbReference>
<reference evidence="1 2" key="1">
    <citation type="submission" date="2018-06" db="EMBL/GenBank/DDBJ databases">
        <title>Extensive metabolic versatility and redundancy in microbially diverse, dynamic hydrothermal sediments.</title>
        <authorList>
            <person name="Dombrowski N."/>
            <person name="Teske A."/>
            <person name="Baker B.J."/>
        </authorList>
    </citation>
    <scope>NUCLEOTIDE SEQUENCE [LARGE SCALE GENOMIC DNA]</scope>
    <source>
        <strain evidence="1">B47_G16</strain>
    </source>
</reference>
<evidence type="ECO:0000313" key="2">
    <source>
        <dbReference type="Proteomes" id="UP000279422"/>
    </source>
</evidence>
<dbReference type="Proteomes" id="UP000279422">
    <property type="component" value="Unassembled WGS sequence"/>
</dbReference>